<dbReference type="GO" id="GO:0005763">
    <property type="term" value="C:mitochondrial small ribosomal subunit"/>
    <property type="evidence" value="ECO:0007669"/>
    <property type="project" value="TreeGrafter"/>
</dbReference>
<feature type="region of interest" description="Disordered" evidence="5">
    <location>
        <begin position="38"/>
        <end position="91"/>
    </location>
</feature>
<dbReference type="EMBL" id="MU853753">
    <property type="protein sequence ID" value="KAK3945953.1"/>
    <property type="molecule type" value="Genomic_DNA"/>
</dbReference>
<dbReference type="PANTHER" id="PTHR13479">
    <property type="entry name" value="30S RIBOSOMAL PROTEIN S18"/>
    <property type="match status" value="1"/>
</dbReference>
<dbReference type="PANTHER" id="PTHR13479:SF40">
    <property type="entry name" value="SMALL RIBOSOMAL SUBUNIT PROTEIN BS18M"/>
    <property type="match status" value="1"/>
</dbReference>
<comment type="similarity">
    <text evidence="1">Belongs to the bacterial ribosomal protein bS18 family.</text>
</comment>
<dbReference type="AlphaFoldDB" id="A0AAN6NL03"/>
<sequence>MASRLGSSLLRQTCQAPQHQQRVQQLSTTAATAAFRNLKPTNSSPNRSLTDLDDSSPRSTPNDLLRNIFKSGRSQNRENHPREAVKDLRAAHTTDSYLRHMPRRWRAGDLYAPKDLSPVEMKKWRTPHTPKKDVLDMLGLNPLDNYRNFSLISDYMTPFGRIKHSSETGLRPVNQRKMAKTIRRAIGLGIHPSVHRHPEILRLNSRNLPQATSGRL</sequence>
<evidence type="ECO:0000256" key="2">
    <source>
        <dbReference type="ARBA" id="ARBA00022980"/>
    </source>
</evidence>
<dbReference type="Pfam" id="PF01084">
    <property type="entry name" value="Ribosomal_S18"/>
    <property type="match status" value="1"/>
</dbReference>
<organism evidence="6 7">
    <name type="scientific">Diplogelasinospora grovesii</name>
    <dbReference type="NCBI Taxonomy" id="303347"/>
    <lineage>
        <taxon>Eukaryota</taxon>
        <taxon>Fungi</taxon>
        <taxon>Dikarya</taxon>
        <taxon>Ascomycota</taxon>
        <taxon>Pezizomycotina</taxon>
        <taxon>Sordariomycetes</taxon>
        <taxon>Sordariomycetidae</taxon>
        <taxon>Sordariales</taxon>
        <taxon>Diplogelasinosporaceae</taxon>
        <taxon>Diplogelasinospora</taxon>
    </lineage>
</organism>
<evidence type="ECO:0000256" key="1">
    <source>
        <dbReference type="ARBA" id="ARBA00005589"/>
    </source>
</evidence>
<dbReference type="GO" id="GO:0003735">
    <property type="term" value="F:structural constituent of ribosome"/>
    <property type="evidence" value="ECO:0007669"/>
    <property type="project" value="InterPro"/>
</dbReference>
<evidence type="ECO:0000313" key="6">
    <source>
        <dbReference type="EMBL" id="KAK3945953.1"/>
    </source>
</evidence>
<comment type="caution">
    <text evidence="6">The sequence shown here is derived from an EMBL/GenBank/DDBJ whole genome shotgun (WGS) entry which is preliminary data.</text>
</comment>
<dbReference type="GO" id="GO:0032543">
    <property type="term" value="P:mitochondrial translation"/>
    <property type="evidence" value="ECO:0007669"/>
    <property type="project" value="TreeGrafter"/>
</dbReference>
<accession>A0AAN6NL03</accession>
<dbReference type="InterPro" id="IPR001648">
    <property type="entry name" value="Ribosomal_bS18"/>
</dbReference>
<evidence type="ECO:0000256" key="5">
    <source>
        <dbReference type="SAM" id="MobiDB-lite"/>
    </source>
</evidence>
<keyword evidence="2 6" id="KW-0689">Ribosomal protein</keyword>
<protein>
    <recommendedName>
        <fullName evidence="4">Small ribosomal subunit protein bS18m</fullName>
    </recommendedName>
</protein>
<evidence type="ECO:0000256" key="4">
    <source>
        <dbReference type="ARBA" id="ARBA00035264"/>
    </source>
</evidence>
<dbReference type="InterPro" id="IPR036870">
    <property type="entry name" value="Ribosomal_bS18_sf"/>
</dbReference>
<feature type="region of interest" description="Disordered" evidence="5">
    <location>
        <begin position="1"/>
        <end position="20"/>
    </location>
</feature>
<feature type="compositionally biased region" description="Polar residues" evidence="5">
    <location>
        <begin position="39"/>
        <end position="49"/>
    </location>
</feature>
<name>A0AAN6NL03_9PEZI</name>
<dbReference type="Gene3D" id="4.10.640.10">
    <property type="entry name" value="Ribosomal protein S18"/>
    <property type="match status" value="1"/>
</dbReference>
<evidence type="ECO:0000256" key="3">
    <source>
        <dbReference type="ARBA" id="ARBA00023274"/>
    </source>
</evidence>
<dbReference type="Proteomes" id="UP001303473">
    <property type="component" value="Unassembled WGS sequence"/>
</dbReference>
<reference evidence="7" key="1">
    <citation type="journal article" date="2023" name="Mol. Phylogenet. Evol.">
        <title>Genome-scale phylogeny and comparative genomics of the fungal order Sordariales.</title>
        <authorList>
            <person name="Hensen N."/>
            <person name="Bonometti L."/>
            <person name="Westerberg I."/>
            <person name="Brannstrom I.O."/>
            <person name="Guillou S."/>
            <person name="Cros-Aarteil S."/>
            <person name="Calhoun S."/>
            <person name="Haridas S."/>
            <person name="Kuo A."/>
            <person name="Mondo S."/>
            <person name="Pangilinan J."/>
            <person name="Riley R."/>
            <person name="LaButti K."/>
            <person name="Andreopoulos B."/>
            <person name="Lipzen A."/>
            <person name="Chen C."/>
            <person name="Yan M."/>
            <person name="Daum C."/>
            <person name="Ng V."/>
            <person name="Clum A."/>
            <person name="Steindorff A."/>
            <person name="Ohm R.A."/>
            <person name="Martin F."/>
            <person name="Silar P."/>
            <person name="Natvig D.O."/>
            <person name="Lalanne C."/>
            <person name="Gautier V."/>
            <person name="Ament-Velasquez S.L."/>
            <person name="Kruys A."/>
            <person name="Hutchinson M.I."/>
            <person name="Powell A.J."/>
            <person name="Barry K."/>
            <person name="Miller A.N."/>
            <person name="Grigoriev I.V."/>
            <person name="Debuchy R."/>
            <person name="Gladieux P."/>
            <person name="Hiltunen Thoren M."/>
            <person name="Johannesson H."/>
        </authorList>
    </citation>
    <scope>NUCLEOTIDE SEQUENCE [LARGE SCALE GENOMIC DNA]</scope>
    <source>
        <strain evidence="7">CBS 340.73</strain>
    </source>
</reference>
<dbReference type="GO" id="GO:0070181">
    <property type="term" value="F:small ribosomal subunit rRNA binding"/>
    <property type="evidence" value="ECO:0007669"/>
    <property type="project" value="TreeGrafter"/>
</dbReference>
<dbReference type="SUPFAM" id="SSF46911">
    <property type="entry name" value="Ribosomal protein S18"/>
    <property type="match status" value="1"/>
</dbReference>
<keyword evidence="7" id="KW-1185">Reference proteome</keyword>
<gene>
    <name evidence="6" type="ORF">QBC46DRAFT_370405</name>
</gene>
<dbReference type="FunFam" id="4.10.640.10:FF:000013">
    <property type="entry name" value="37S ribosomal protein S18"/>
    <property type="match status" value="1"/>
</dbReference>
<proteinExistence type="inferred from homology"/>
<evidence type="ECO:0000313" key="7">
    <source>
        <dbReference type="Proteomes" id="UP001303473"/>
    </source>
</evidence>
<keyword evidence="3" id="KW-0687">Ribonucleoprotein</keyword>
<feature type="compositionally biased region" description="Basic and acidic residues" evidence="5">
    <location>
        <begin position="75"/>
        <end position="91"/>
    </location>
</feature>